<feature type="transmembrane region" description="Helical" evidence="14">
    <location>
        <begin position="738"/>
        <end position="759"/>
    </location>
</feature>
<feature type="compositionally biased region" description="Basic and acidic residues" evidence="13">
    <location>
        <begin position="1807"/>
        <end position="1816"/>
    </location>
</feature>
<dbReference type="Pfam" id="PF14604">
    <property type="entry name" value="SH3_9"/>
    <property type="match status" value="1"/>
</dbReference>
<feature type="compositionally biased region" description="Polar residues" evidence="13">
    <location>
        <begin position="53"/>
        <end position="64"/>
    </location>
</feature>
<feature type="compositionally biased region" description="Basic and acidic residues" evidence="13">
    <location>
        <begin position="782"/>
        <end position="799"/>
    </location>
</feature>
<evidence type="ECO:0000256" key="14">
    <source>
        <dbReference type="SAM" id="Phobius"/>
    </source>
</evidence>
<feature type="region of interest" description="Disordered" evidence="13">
    <location>
        <begin position="1"/>
        <end position="74"/>
    </location>
</feature>
<evidence type="ECO:0000256" key="8">
    <source>
        <dbReference type="ARBA" id="ARBA00022840"/>
    </source>
</evidence>
<evidence type="ECO:0000256" key="9">
    <source>
        <dbReference type="ARBA" id="ARBA00022989"/>
    </source>
</evidence>
<dbReference type="Gene3D" id="3.40.50.300">
    <property type="entry name" value="P-loop containing nucleotide triphosphate hydrolases"/>
    <property type="match status" value="2"/>
</dbReference>
<feature type="compositionally biased region" description="Pro residues" evidence="13">
    <location>
        <begin position="1846"/>
        <end position="1859"/>
    </location>
</feature>
<gene>
    <name evidence="18" type="ORF">POLS_LOCUS5861</name>
</gene>
<evidence type="ECO:0000256" key="10">
    <source>
        <dbReference type="ARBA" id="ARBA00023136"/>
    </source>
</evidence>
<evidence type="ECO:0000259" key="15">
    <source>
        <dbReference type="PROSITE" id="PS50002"/>
    </source>
</evidence>
<dbReference type="PANTHER" id="PTHR19241">
    <property type="entry name" value="ATP-BINDING CASSETTE TRANSPORTER"/>
    <property type="match status" value="1"/>
</dbReference>
<accession>A0A9W4HSP3</accession>
<feature type="transmembrane region" description="Helical" evidence="14">
    <location>
        <begin position="626"/>
        <end position="646"/>
    </location>
</feature>
<dbReference type="CDD" id="cd07599">
    <property type="entry name" value="BAR_Rvs167p"/>
    <property type="match status" value="1"/>
</dbReference>
<feature type="transmembrane region" description="Helical" evidence="14">
    <location>
        <begin position="594"/>
        <end position="614"/>
    </location>
</feature>
<dbReference type="InterPro" id="IPR036028">
    <property type="entry name" value="SH3-like_dom_sf"/>
</dbReference>
<dbReference type="PRINTS" id="PR00452">
    <property type="entry name" value="SH3DOMAIN"/>
</dbReference>
<evidence type="ECO:0000256" key="1">
    <source>
        <dbReference type="ARBA" id="ARBA00004651"/>
    </source>
</evidence>
<dbReference type="InterPro" id="IPR034003">
    <property type="entry name" value="ABCG_PDR_2"/>
</dbReference>
<dbReference type="Gene3D" id="1.20.1270.60">
    <property type="entry name" value="Arfaptin homology (AH) domain/BAR domain"/>
    <property type="match status" value="1"/>
</dbReference>
<evidence type="ECO:0000256" key="12">
    <source>
        <dbReference type="PROSITE-ProRule" id="PRU00192"/>
    </source>
</evidence>
<evidence type="ECO:0000259" key="16">
    <source>
        <dbReference type="PROSITE" id="PS50893"/>
    </source>
</evidence>
<keyword evidence="8" id="KW-0067">ATP-binding</keyword>
<dbReference type="GO" id="GO:0005737">
    <property type="term" value="C:cytoplasm"/>
    <property type="evidence" value="ECO:0007669"/>
    <property type="project" value="InterPro"/>
</dbReference>
<keyword evidence="10 14" id="KW-0472">Membrane</keyword>
<evidence type="ECO:0000256" key="3">
    <source>
        <dbReference type="ARBA" id="ARBA00022443"/>
    </source>
</evidence>
<feature type="transmembrane region" description="Helical" evidence="14">
    <location>
        <begin position="1419"/>
        <end position="1437"/>
    </location>
</feature>
<dbReference type="FunFam" id="3.40.50.300:FF:000054">
    <property type="entry name" value="ABC multidrug transporter atrF"/>
    <property type="match status" value="1"/>
</dbReference>
<dbReference type="Pfam" id="PF06422">
    <property type="entry name" value="PDR_CDR"/>
    <property type="match status" value="1"/>
</dbReference>
<evidence type="ECO:0000256" key="5">
    <source>
        <dbReference type="ARBA" id="ARBA00022475"/>
    </source>
</evidence>
<feature type="transmembrane region" description="Helical" evidence="14">
    <location>
        <begin position="1327"/>
        <end position="1347"/>
    </location>
</feature>
<dbReference type="GO" id="GO:0005524">
    <property type="term" value="F:ATP binding"/>
    <property type="evidence" value="ECO:0007669"/>
    <property type="project" value="UniProtKB-KW"/>
</dbReference>
<dbReference type="FunFam" id="3.40.50.300:FF:001465">
    <property type="entry name" value="ABC multidrug transporter (Eurofung)"/>
    <property type="match status" value="1"/>
</dbReference>
<dbReference type="Pfam" id="PF00005">
    <property type="entry name" value="ABC_tran"/>
    <property type="match status" value="2"/>
</dbReference>
<dbReference type="SUPFAM" id="SSF103657">
    <property type="entry name" value="BAR/IMD domain-like"/>
    <property type="match status" value="1"/>
</dbReference>
<feature type="transmembrane region" description="Helical" evidence="14">
    <location>
        <begin position="569"/>
        <end position="587"/>
    </location>
</feature>
<dbReference type="SUPFAM" id="SSF52540">
    <property type="entry name" value="P-loop containing nucleoside triphosphate hydrolases"/>
    <property type="match status" value="2"/>
</dbReference>
<dbReference type="InterPro" id="IPR010929">
    <property type="entry name" value="PDR_CDR_ABC"/>
</dbReference>
<dbReference type="SMART" id="SM00382">
    <property type="entry name" value="AAA"/>
    <property type="match status" value="2"/>
</dbReference>
<sequence>MEQHPDAEDTSPFDSYTYKSEDEQDQSHETPVQRIRTQDFTSVETLHVPQPNIRESVSAETLTTHADAPKKSPEWSMTPQVIRNAERDAAAGFKRRELGVTWKDLTVEVLAAEAAVNENMISQFNVPQLIKDFRRKPPVKPILSDSHGCVKPGEMLLVLGRPGSGCTTLLKMLSNRREGYHSVKGDVRFGNMTAKEADRYNGQIVMNTEEELFYPRLTVGETMDFATRMKVPFHLPDGTKSAADYTAETKQFLLESMGISHTADTKVGNEFVRGVSGGERKRVSIIECLATRGSIYSWDNSTRGLDASTALEWAKALRAMTDVLGLSTIVTLYQAGNGIYNLFDKVLVLDEGKQIYYGPAAAAKPFMEDLGFVYTDGANVGDFLTGLTVPTERKIKPGFEHKFPRNADAILAEYQKSPTYQQMVAAYDYPETETSRERTDAFKESVAWEKSKHLPRSSSLTTSFWAQVIACTQRQYQILWGEKSTFLIKQVLSCVAALIAGSCFYDSPDTSQGLFTKGGAVFFSLLYNCIVAMSEVTESFKGRPVLIKHKSFAMYHPAAFCIAQITADFPVLLFQCSIFSVVIYWMAGLKHTAAAFFTFWIILFTTTLCITALFRFIGAAFSTFEAASKISGTAVKGIVMYAGYMIPKPKMKNWFLELYYTNPFAYAFQAAMSNEFSDRHIPCVGNNLIPSGAGYEDVGSANKACAGVGGALPGADFVTGDQYLASLHYKASQLWRNFGVVWGWWGFFAVLTIICTSYWKSGAGSGAALLIPREKLKHHQVGRSDEEAQREKMTAHETTDEPVEVDDNLSRNTSIFTWRNLTYTVKTPTGDRVLLDNINGWVKPGMLGALMGSSGAGKTTLLDVLAQRKTDGTIKGSIMVDGRALPVSFQRMAGYCEQLDVHEPYATVREALEFSALLRQSRTTPRAEKLKYVDTIIDLLELHDLADTLIGTVGNGLSVEQRKRVTIGVELVSKPSILIFLDEPTSGLDGQSAYNTVRFLRKLADVGQAVLVTIHQPSAQLFAQFDTLLLLAKGGKTVYFGDIGDNAATVKQYFGQYGAQCPIDANAAEFMIDVVTGGIESVKDKDWHQIWLDSPEQTRMITELDNMISDAASKPPGTVDDGFEFSMPLWEQTKIVTHRMNVALFRNTNYVNNKFSLHIISALLNGFSFWRPGPSVTALNLKMFTIFNFVFVAPGVINQLQPLFIQRRDIYDTREKKSKMYSWVAFVTGLIVSEFPYLCICAVLYFACWYYPVWRLPHDSDRSGAIFFIMLIYELIYTGIGQFIAAYSPNPTFAALVNPLIISILVLFCGVFVPYEQLNVFWRFWMYYLNPFNYVVSGMLTFGLWGAKVTCNEDEFAFFDPTNGTCAQYLSDYIAGDGWRINLLNPEATSACKVCPYRDGSDFLSTLHIDHYYVGWRDAGISVIFAISGYALVFGLMKLRTKASKKADLNKPSRMKHRGPKCANPPFLFLSHFPFGCSHCFCLLLLLIAFAYCLLLLVAFGFGFCLLSTFASCPVQAQRLLHLAPLLRHIMQNMSRRFGRMTTKSSANDSQIAVLMKDFDDADLLLGKIVESTQAWRDAWISIATYQSRMIDEFDGLYGPIIGSSETPSNHQAVETDSVRLGRTNRLRREYDELRTDLVEELGAVELRMTQPAARAKESLAPMKKTIKKRNNKKTDFEISQGRVDSLLKKPKRSERENASLAKAEAELAVAKGTYQAADADLRDRLPTLVALIFSLTPYILEAQVEIQNRMLAHYYTVLHTFCDEAGFPSPPPDMEQIVQDFEYAFNPVQAEIESFGCLHQGKALRRASEQQENKKRPSIGGRTASNASSISLPSSLRRGSQTPQTPIPCVPEYPPSPPLSVASKQAIPGNSAVSPPASTGGDYFTPMTSTPVMSFSPAGPKIDHFQSTVSARGTPFDPVAAVKKKPPPPPPVRAAFVTALYDFDGQGAGDLVFREGDRIRIVQKTGSTDDWWEGELRGVKGAFPANYVE</sequence>
<evidence type="ECO:0000256" key="13">
    <source>
        <dbReference type="SAM" id="MobiDB-lite"/>
    </source>
</evidence>
<feature type="domain" description="SH3" evidence="15">
    <location>
        <begin position="1933"/>
        <end position="1990"/>
    </location>
</feature>
<feature type="transmembrane region" description="Helical" evidence="14">
    <location>
        <begin position="1293"/>
        <end position="1315"/>
    </location>
</feature>
<evidence type="ECO:0000313" key="19">
    <source>
        <dbReference type="Proteomes" id="UP001153618"/>
    </source>
</evidence>
<dbReference type="Gene3D" id="2.30.30.40">
    <property type="entry name" value="SH3 Domains"/>
    <property type="match status" value="1"/>
</dbReference>
<feature type="domain" description="BAR" evidence="17">
    <location>
        <begin position="1537"/>
        <end position="1795"/>
    </location>
</feature>
<dbReference type="PROSITE" id="PS51021">
    <property type="entry name" value="BAR"/>
    <property type="match status" value="1"/>
</dbReference>
<keyword evidence="4" id="KW-0813">Transport</keyword>
<proteinExistence type="inferred from homology"/>
<keyword evidence="5" id="KW-1003">Cell membrane</keyword>
<evidence type="ECO:0000256" key="4">
    <source>
        <dbReference type="ARBA" id="ARBA00022448"/>
    </source>
</evidence>
<feature type="region of interest" description="Disordered" evidence="13">
    <location>
        <begin position="780"/>
        <end position="803"/>
    </location>
</feature>
<keyword evidence="6 14" id="KW-0812">Transmembrane</keyword>
<keyword evidence="11" id="KW-0325">Glycoprotein</keyword>
<feature type="compositionally biased region" description="Low complexity" evidence="13">
    <location>
        <begin position="1825"/>
        <end position="1841"/>
    </location>
</feature>
<dbReference type="GO" id="GO:0051666">
    <property type="term" value="P:actin cortical patch localization"/>
    <property type="evidence" value="ECO:0007669"/>
    <property type="project" value="UniProtKB-ARBA"/>
</dbReference>
<feature type="transmembrane region" description="Helical" evidence="14">
    <location>
        <begin position="1220"/>
        <end position="1253"/>
    </location>
</feature>
<keyword evidence="9 14" id="KW-1133">Transmembrane helix</keyword>
<dbReference type="InterPro" id="IPR013525">
    <property type="entry name" value="ABC2_TM"/>
</dbReference>
<dbReference type="Pfam" id="PF19055">
    <property type="entry name" value="ABC2_membrane_7"/>
    <property type="match status" value="1"/>
</dbReference>
<feature type="domain" description="ABC transporter" evidence="16">
    <location>
        <begin position="816"/>
        <end position="1059"/>
    </location>
</feature>
<dbReference type="GO" id="GO:0016887">
    <property type="term" value="F:ATP hydrolysis activity"/>
    <property type="evidence" value="ECO:0007669"/>
    <property type="project" value="InterPro"/>
</dbReference>
<dbReference type="Pfam" id="PF01061">
    <property type="entry name" value="ABC2_membrane"/>
    <property type="match status" value="2"/>
</dbReference>
<dbReference type="Proteomes" id="UP001153618">
    <property type="component" value="Unassembled WGS sequence"/>
</dbReference>
<comment type="caution">
    <text evidence="18">The sequence shown here is derived from an EMBL/GenBank/DDBJ whole genome shotgun (WGS) entry which is preliminary data.</text>
</comment>
<organism evidence="18 19">
    <name type="scientific">Penicillium olsonii</name>
    <dbReference type="NCBI Taxonomy" id="99116"/>
    <lineage>
        <taxon>Eukaryota</taxon>
        <taxon>Fungi</taxon>
        <taxon>Dikarya</taxon>
        <taxon>Ascomycota</taxon>
        <taxon>Pezizomycotina</taxon>
        <taxon>Eurotiomycetes</taxon>
        <taxon>Eurotiomycetidae</taxon>
        <taxon>Eurotiales</taxon>
        <taxon>Aspergillaceae</taxon>
        <taxon>Penicillium</taxon>
    </lineage>
</organism>
<name>A0A9W4HSP3_PENOL</name>
<protein>
    <submittedName>
        <fullName evidence="18">Uncharacterized protein</fullName>
    </submittedName>
</protein>
<dbReference type="InterPro" id="IPR004148">
    <property type="entry name" value="BAR_dom"/>
</dbReference>
<dbReference type="SUPFAM" id="SSF50044">
    <property type="entry name" value="SH3-domain"/>
    <property type="match status" value="1"/>
</dbReference>
<evidence type="ECO:0000259" key="17">
    <source>
        <dbReference type="PROSITE" id="PS51021"/>
    </source>
</evidence>
<feature type="transmembrane region" description="Helical" evidence="14">
    <location>
        <begin position="1265"/>
        <end position="1287"/>
    </location>
</feature>
<evidence type="ECO:0000256" key="2">
    <source>
        <dbReference type="ARBA" id="ARBA00006012"/>
    </source>
</evidence>
<feature type="region of interest" description="Disordered" evidence="13">
    <location>
        <begin position="1807"/>
        <end position="1880"/>
    </location>
</feature>
<comment type="subcellular location">
    <subcellularLocation>
        <location evidence="1">Cell membrane</location>
        <topology evidence="1">Multi-pass membrane protein</topology>
    </subcellularLocation>
</comment>
<dbReference type="SMART" id="SM00326">
    <property type="entry name" value="SH3"/>
    <property type="match status" value="1"/>
</dbReference>
<comment type="similarity">
    <text evidence="2">Belongs to the ABC transporter superfamily. ABCG family. PDR (TC 3.A.1.205) subfamily.</text>
</comment>
<dbReference type="GO" id="GO:0005886">
    <property type="term" value="C:plasma membrane"/>
    <property type="evidence" value="ECO:0007669"/>
    <property type="project" value="UniProtKB-SubCell"/>
</dbReference>
<dbReference type="PROSITE" id="PS50893">
    <property type="entry name" value="ABC_TRANSPORTER_2"/>
    <property type="match status" value="2"/>
</dbReference>
<feature type="domain" description="ABC transporter" evidence="16">
    <location>
        <begin position="124"/>
        <end position="376"/>
    </location>
</feature>
<dbReference type="PROSITE" id="PS50002">
    <property type="entry name" value="SH3"/>
    <property type="match status" value="1"/>
</dbReference>
<evidence type="ECO:0000256" key="7">
    <source>
        <dbReference type="ARBA" id="ARBA00022741"/>
    </source>
</evidence>
<dbReference type="InterPro" id="IPR027417">
    <property type="entry name" value="P-loop_NTPase"/>
</dbReference>
<dbReference type="InterPro" id="IPR003593">
    <property type="entry name" value="AAA+_ATPase"/>
</dbReference>
<dbReference type="EMBL" id="CAJVOS010000030">
    <property type="protein sequence ID" value="CAG8143284.1"/>
    <property type="molecule type" value="Genomic_DNA"/>
</dbReference>
<dbReference type="InterPro" id="IPR043926">
    <property type="entry name" value="ABCG_dom"/>
</dbReference>
<dbReference type="GO" id="GO:0140359">
    <property type="term" value="F:ABC-type transporter activity"/>
    <property type="evidence" value="ECO:0007669"/>
    <property type="project" value="InterPro"/>
</dbReference>
<keyword evidence="19" id="KW-1185">Reference proteome</keyword>
<dbReference type="FunFam" id="2.30.30.40:FF:000100">
    <property type="entry name" value="SH3 domain-containing YSC84-like protein 1"/>
    <property type="match status" value="1"/>
</dbReference>
<feature type="compositionally biased region" description="Basic and acidic residues" evidence="13">
    <location>
        <begin position="19"/>
        <end position="28"/>
    </location>
</feature>
<evidence type="ECO:0000313" key="18">
    <source>
        <dbReference type="EMBL" id="CAG8143284.1"/>
    </source>
</evidence>
<dbReference type="OrthoDB" id="245989at2759"/>
<reference evidence="18" key="1">
    <citation type="submission" date="2021-07" db="EMBL/GenBank/DDBJ databases">
        <authorList>
            <person name="Branca A.L. A."/>
        </authorList>
    </citation>
    <scope>NUCLEOTIDE SEQUENCE</scope>
</reference>
<feature type="transmembrane region" description="Helical" evidence="14">
    <location>
        <begin position="1481"/>
        <end position="1511"/>
    </location>
</feature>
<dbReference type="PROSITE" id="PS00211">
    <property type="entry name" value="ABC_TRANSPORTER_1"/>
    <property type="match status" value="1"/>
</dbReference>
<evidence type="ECO:0000256" key="11">
    <source>
        <dbReference type="ARBA" id="ARBA00023180"/>
    </source>
</evidence>
<dbReference type="InterPro" id="IPR034001">
    <property type="entry name" value="ABCG_PDR_1"/>
</dbReference>
<evidence type="ECO:0000256" key="6">
    <source>
        <dbReference type="ARBA" id="ARBA00022692"/>
    </source>
</evidence>
<dbReference type="CDD" id="cd03232">
    <property type="entry name" value="ABCG_PDR_domain2"/>
    <property type="match status" value="1"/>
</dbReference>
<keyword evidence="7" id="KW-0547">Nucleotide-binding</keyword>
<dbReference type="InterPro" id="IPR001452">
    <property type="entry name" value="SH3_domain"/>
</dbReference>
<dbReference type="InterPro" id="IPR027267">
    <property type="entry name" value="AH/BAR_dom_sf"/>
</dbReference>
<dbReference type="InterPro" id="IPR003439">
    <property type="entry name" value="ABC_transporter-like_ATP-bd"/>
</dbReference>
<keyword evidence="3 12" id="KW-0728">SH3 domain</keyword>
<dbReference type="CDD" id="cd03233">
    <property type="entry name" value="ABCG_PDR_domain1"/>
    <property type="match status" value="1"/>
</dbReference>
<dbReference type="InterPro" id="IPR017871">
    <property type="entry name" value="ABC_transporter-like_CS"/>
</dbReference>